<name>A0A1L4D3M4_9BACT</name>
<dbReference type="GO" id="GO:0016887">
    <property type="term" value="F:ATP hydrolysis activity"/>
    <property type="evidence" value="ECO:0007669"/>
    <property type="project" value="InterPro"/>
</dbReference>
<gene>
    <name evidence="4" type="ORF">AXG55_13040</name>
</gene>
<dbReference type="InterPro" id="IPR017871">
    <property type="entry name" value="ABC_transporter-like_CS"/>
</dbReference>
<accession>A0A1L4D3M4</accession>
<dbReference type="EMBL" id="CP017834">
    <property type="protein sequence ID" value="APJ04772.1"/>
    <property type="molecule type" value="Genomic_DNA"/>
</dbReference>
<dbReference type="PROSITE" id="PS00211">
    <property type="entry name" value="ABC_TRANSPORTER_1"/>
    <property type="match status" value="1"/>
</dbReference>
<dbReference type="PROSITE" id="PS50893">
    <property type="entry name" value="ABC_TRANSPORTER_2"/>
    <property type="match status" value="1"/>
</dbReference>
<dbReference type="PANTHER" id="PTHR43869">
    <property type="entry name" value="GLYCINE BETAINE/PROLINE BETAINE TRANSPORT SYSTEM ATP-BINDING PROTEIN PROV"/>
    <property type="match status" value="1"/>
</dbReference>
<evidence type="ECO:0000256" key="1">
    <source>
        <dbReference type="ARBA" id="ARBA00022741"/>
    </source>
</evidence>
<dbReference type="InterPro" id="IPR003593">
    <property type="entry name" value="AAA+_ATPase"/>
</dbReference>
<sequence>MKNECFNIQNLDLVFGKKPKKAFEALDKGMNRDEIHQEWNQIVAVQNANFRVYQGEIFVIMGLSGSGKSSLLRCLNGMNGRSHGNIRGQILFIDPLTEQFVDISHCNNDLIMKIRKHKISMVFQQFGLMPWRTVEENVGYPLEIQKISPSEIKKQVAEKLILVGLSEWKDKFPHELSGGMQQRVGLARAFVTDADVLLMDEPFSALDPLHRKHLQEEILQLQIHLKKTIVFVTHDFSEALKIGTRIAIMEAGKILQIGVPKDLIDNPACEIVKHFTSEVQIANSIYS</sequence>
<dbReference type="SMART" id="SM00382">
    <property type="entry name" value="AAA"/>
    <property type="match status" value="1"/>
</dbReference>
<proteinExistence type="predicted"/>
<evidence type="ECO:0000313" key="5">
    <source>
        <dbReference type="Proteomes" id="UP000184731"/>
    </source>
</evidence>
<dbReference type="KEGG" id="saqi:AXG55_13040"/>
<feature type="domain" description="ABC transporter" evidence="3">
    <location>
        <begin position="30"/>
        <end position="276"/>
    </location>
</feature>
<dbReference type="STRING" id="1915309.AXG55_13040"/>
<dbReference type="RefSeq" id="WP_148698530.1">
    <property type="nucleotide sequence ID" value="NZ_CP017834.1"/>
</dbReference>
<dbReference type="InterPro" id="IPR027417">
    <property type="entry name" value="P-loop_NTPase"/>
</dbReference>
<organism evidence="4 5">
    <name type="scientific">Silvanigrella aquatica</name>
    <dbReference type="NCBI Taxonomy" id="1915309"/>
    <lineage>
        <taxon>Bacteria</taxon>
        <taxon>Pseudomonadati</taxon>
        <taxon>Bdellovibrionota</taxon>
        <taxon>Oligoflexia</taxon>
        <taxon>Silvanigrellales</taxon>
        <taxon>Silvanigrellaceae</taxon>
        <taxon>Silvanigrella</taxon>
    </lineage>
</organism>
<evidence type="ECO:0000259" key="3">
    <source>
        <dbReference type="PROSITE" id="PS50893"/>
    </source>
</evidence>
<reference evidence="4 5" key="1">
    <citation type="submission" date="2016-10" db="EMBL/GenBank/DDBJ databases">
        <title>Silvanigrella aquatica sp. nov., isolated from a freshwater lake located in the Black Forest, Germany, description of Silvanigrellaceae fam. nov., Silvanigrellales ord. nov., reclassification of the order Bdellovibrionales in the class Oligoflexia, reclassification of the families Bacteriovoracaceae and Halobacteriovoraceae in the new order Bacteriovoracales ord. nov., and reclassification of the family Pseudobacteriovoracaceae in the order Oligoflexiales.</title>
        <authorList>
            <person name="Hahn M.W."/>
            <person name="Schmidt J."/>
            <person name="Koll U."/>
            <person name="Rohde M."/>
            <person name="Verbag S."/>
            <person name="Pitt A."/>
            <person name="Nakai R."/>
            <person name="Naganuma T."/>
            <person name="Lang E."/>
        </authorList>
    </citation>
    <scope>NUCLEOTIDE SEQUENCE [LARGE SCALE GENOMIC DNA]</scope>
    <source>
        <strain evidence="4 5">MWH-Nonnen-W8red</strain>
    </source>
</reference>
<evidence type="ECO:0000313" key="4">
    <source>
        <dbReference type="EMBL" id="APJ04772.1"/>
    </source>
</evidence>
<dbReference type="OrthoDB" id="9802264at2"/>
<keyword evidence="2" id="KW-0067">ATP-binding</keyword>
<dbReference type="InterPro" id="IPR051921">
    <property type="entry name" value="ABC_osmolyte_uptake_ATP-bind"/>
</dbReference>
<keyword evidence="5" id="KW-1185">Reference proteome</keyword>
<evidence type="ECO:0000256" key="2">
    <source>
        <dbReference type="ARBA" id="ARBA00022840"/>
    </source>
</evidence>
<dbReference type="Proteomes" id="UP000184731">
    <property type="component" value="Chromosome"/>
</dbReference>
<keyword evidence="1" id="KW-0547">Nucleotide-binding</keyword>
<protein>
    <recommendedName>
        <fullName evidence="3">ABC transporter domain-containing protein</fullName>
    </recommendedName>
</protein>
<dbReference type="GO" id="GO:0005524">
    <property type="term" value="F:ATP binding"/>
    <property type="evidence" value="ECO:0007669"/>
    <property type="project" value="UniProtKB-KW"/>
</dbReference>
<dbReference type="AlphaFoldDB" id="A0A1L4D3M4"/>
<dbReference type="Gene3D" id="3.40.50.300">
    <property type="entry name" value="P-loop containing nucleotide triphosphate hydrolases"/>
    <property type="match status" value="1"/>
</dbReference>
<dbReference type="Pfam" id="PF00005">
    <property type="entry name" value="ABC_tran"/>
    <property type="match status" value="1"/>
</dbReference>
<dbReference type="InterPro" id="IPR003439">
    <property type="entry name" value="ABC_transporter-like_ATP-bd"/>
</dbReference>
<dbReference type="PANTHER" id="PTHR43869:SF1">
    <property type="entry name" value="GLYCINE BETAINE_PROLINE BETAINE TRANSPORT SYSTEM ATP-BINDING PROTEIN PROV"/>
    <property type="match status" value="1"/>
</dbReference>
<dbReference type="SUPFAM" id="SSF52540">
    <property type="entry name" value="P-loop containing nucleoside triphosphate hydrolases"/>
    <property type="match status" value="1"/>
</dbReference>